<dbReference type="AlphaFoldDB" id="A0A9D2LY60"/>
<protein>
    <submittedName>
        <fullName evidence="2">Methyltransferase</fullName>
    </submittedName>
</protein>
<dbReference type="GO" id="GO:0030488">
    <property type="term" value="P:tRNA methylation"/>
    <property type="evidence" value="ECO:0007669"/>
    <property type="project" value="TreeGrafter"/>
</dbReference>
<dbReference type="SUPFAM" id="SSF53335">
    <property type="entry name" value="S-adenosyl-L-methionine-dependent methyltransferases"/>
    <property type="match status" value="1"/>
</dbReference>
<comment type="caution">
    <text evidence="2">The sequence shown here is derived from an EMBL/GenBank/DDBJ whole genome shotgun (WGS) entry which is preliminary data.</text>
</comment>
<dbReference type="PROSITE" id="PS00092">
    <property type="entry name" value="N6_MTASE"/>
    <property type="match status" value="1"/>
</dbReference>
<dbReference type="PANTHER" id="PTHR14911">
    <property type="entry name" value="THUMP DOMAIN-CONTAINING"/>
    <property type="match status" value="1"/>
</dbReference>
<dbReference type="GO" id="GO:0016423">
    <property type="term" value="F:tRNA (guanine) methyltransferase activity"/>
    <property type="evidence" value="ECO:0007669"/>
    <property type="project" value="TreeGrafter"/>
</dbReference>
<dbReference type="GO" id="GO:0003676">
    <property type="term" value="F:nucleic acid binding"/>
    <property type="evidence" value="ECO:0007669"/>
    <property type="project" value="InterPro"/>
</dbReference>
<feature type="domain" description="Ribosomal RNA large subunit methyltransferase K/L-like methyltransferase" evidence="1">
    <location>
        <begin position="158"/>
        <end position="195"/>
    </location>
</feature>
<name>A0A9D2LY60_9FIRM</name>
<proteinExistence type="predicted"/>
<feature type="domain" description="Ribosomal RNA large subunit methyltransferase K/L-like methyltransferase" evidence="1">
    <location>
        <begin position="229"/>
        <end position="317"/>
    </location>
</feature>
<accession>A0A9D2LY60</accession>
<dbReference type="Pfam" id="PF01170">
    <property type="entry name" value="UPF0020"/>
    <property type="match status" value="2"/>
</dbReference>
<dbReference type="PANTHER" id="PTHR14911:SF13">
    <property type="entry name" value="TRNA (GUANINE(6)-N2)-METHYLTRANSFERASE THUMP3"/>
    <property type="match status" value="1"/>
</dbReference>
<dbReference type="InterPro" id="IPR002052">
    <property type="entry name" value="DNA_methylase_N6_adenine_CS"/>
</dbReference>
<sequence>MGAYISTFPTGFAGLIPTALQKLLPGAQVVQVYDGLVHYRYGGKPGDLGKVFLFHNTFLVLREFQGPASQMDSMVRSAAGIKSLPPSRGSFRVRYSVKNQFVAVPKERTRQLEGKIAALTHAKVDRVSPDTEYWFLQRSEGVGFFCRLLGRRQATERDLHPGELRPELAYLMASLAKLGRDSVVLDPFAGYGAIPKQVLGYFPYAMVLVSDLDRDRAVDLRASLGGKRGVSVAQRDALTLEGIPGATVDAIITDPPWGYYEEIEDIQVFYRGMFASFRRVLKPRGQVVLLSARKREAEAAAQEMGFPLRQRYDTLVNGKKAAVYLLEVGPAL</sequence>
<dbReference type="EMBL" id="DWXZ01000042">
    <property type="protein sequence ID" value="HJB36908.1"/>
    <property type="molecule type" value="Genomic_DNA"/>
</dbReference>
<keyword evidence="2" id="KW-0489">Methyltransferase</keyword>
<reference evidence="2" key="2">
    <citation type="submission" date="2021-04" db="EMBL/GenBank/DDBJ databases">
        <authorList>
            <person name="Gilroy R."/>
        </authorList>
    </citation>
    <scope>NUCLEOTIDE SEQUENCE</scope>
    <source>
        <strain evidence="2">ChiBcolR8-3208</strain>
    </source>
</reference>
<reference evidence="2" key="1">
    <citation type="journal article" date="2021" name="PeerJ">
        <title>Extensive microbial diversity within the chicken gut microbiome revealed by metagenomics and culture.</title>
        <authorList>
            <person name="Gilroy R."/>
            <person name="Ravi A."/>
            <person name="Getino M."/>
            <person name="Pursley I."/>
            <person name="Horton D.L."/>
            <person name="Alikhan N.F."/>
            <person name="Baker D."/>
            <person name="Gharbi K."/>
            <person name="Hall N."/>
            <person name="Watson M."/>
            <person name="Adriaenssens E.M."/>
            <person name="Foster-Nyarko E."/>
            <person name="Jarju S."/>
            <person name="Secka A."/>
            <person name="Antonio M."/>
            <person name="Oren A."/>
            <person name="Chaudhuri R.R."/>
            <person name="La Ragione R."/>
            <person name="Hildebrand F."/>
            <person name="Pallen M.J."/>
        </authorList>
    </citation>
    <scope>NUCLEOTIDE SEQUENCE</scope>
    <source>
        <strain evidence="2">ChiBcolR8-3208</strain>
    </source>
</reference>
<dbReference type="InterPro" id="IPR000241">
    <property type="entry name" value="RlmKL-like_Mtase"/>
</dbReference>
<evidence type="ECO:0000313" key="2">
    <source>
        <dbReference type="EMBL" id="HJB36908.1"/>
    </source>
</evidence>
<keyword evidence="2" id="KW-0808">Transferase</keyword>
<gene>
    <name evidence="2" type="ORF">H9942_02420</name>
</gene>
<dbReference type="Proteomes" id="UP000824214">
    <property type="component" value="Unassembled WGS sequence"/>
</dbReference>
<dbReference type="CDD" id="cd02440">
    <property type="entry name" value="AdoMet_MTases"/>
    <property type="match status" value="1"/>
</dbReference>
<organism evidence="2 3">
    <name type="scientific">Candidatus Acutalibacter ornithocaccae</name>
    <dbReference type="NCBI Taxonomy" id="2838416"/>
    <lineage>
        <taxon>Bacteria</taxon>
        <taxon>Bacillati</taxon>
        <taxon>Bacillota</taxon>
        <taxon>Clostridia</taxon>
        <taxon>Eubacteriales</taxon>
        <taxon>Acutalibacteraceae</taxon>
        <taxon>Acutalibacter</taxon>
    </lineage>
</organism>
<evidence type="ECO:0000259" key="1">
    <source>
        <dbReference type="Pfam" id="PF01170"/>
    </source>
</evidence>
<dbReference type="Gene3D" id="3.40.50.150">
    <property type="entry name" value="Vaccinia Virus protein VP39"/>
    <property type="match status" value="1"/>
</dbReference>
<evidence type="ECO:0000313" key="3">
    <source>
        <dbReference type="Proteomes" id="UP000824214"/>
    </source>
</evidence>
<dbReference type="InterPro" id="IPR029063">
    <property type="entry name" value="SAM-dependent_MTases_sf"/>
</dbReference>